<dbReference type="Gene3D" id="1.25.40.390">
    <property type="match status" value="1"/>
</dbReference>
<dbReference type="Proteomes" id="UP000679126">
    <property type="component" value="Unassembled WGS sequence"/>
</dbReference>
<proteinExistence type="inferred from homology"/>
<dbReference type="InterPro" id="IPR011990">
    <property type="entry name" value="TPR-like_helical_dom_sf"/>
</dbReference>
<accession>A0ABS3YFP8</accession>
<keyword evidence="4" id="KW-0472">Membrane</keyword>
<sequence length="559" mass="63561">MTRNHILYICTLVLLLAACKKEDFLDRFPQDAISEPTFFKNENDLKLYLNQFYDALPVQQGNSEANSDNFAQSSRNTFLAGEYVVPATDDNWNYAGWSDIRDINYFLQRYGRAQMDGTVKNYYAAEARAFRALFYWNKVKRFGAVPWLSQDLTDTSSAILYGPRQPHKQVMDSVLADLNFATANAAEGDNQQFRGRITKDVANALKARICLWEGTFRKYHALGDETIYLRAAADAAEAVMNTGRYGIWKTGNPLKDYYNLFIQEELRGNPEAILARRYIKDISMHNLTRQISDIWPALTKDFVRSFLDKNGTPTALSALYQGDETLDDEMVDRDPRFRQIIATRGFVVTNNPGGVNDVVTLPRIPGVVTGYAAVKNYSPDLAQWNANQSTLDLFIFRYAETLLIFAEAKAELGEAGQAVIDRTVNEIRSRVGMAPMVIASLVRDPQSKFPGIPLLLDEIRRERRIELVGDGFRFDDLLRWKAGPLINNPETILGMKLTPALRAQYPANQVSNVIVDGNFYIRVYNNITSRTWNDRMYLYPLPTNELTLNPALLPQNPNW</sequence>
<dbReference type="RefSeq" id="WP_209146500.1">
    <property type="nucleotide sequence ID" value="NZ_JAGHKP010000003.1"/>
</dbReference>
<feature type="domain" description="RagB/SusD" evidence="6">
    <location>
        <begin position="298"/>
        <end position="559"/>
    </location>
</feature>
<dbReference type="SUPFAM" id="SSF48452">
    <property type="entry name" value="TPR-like"/>
    <property type="match status" value="1"/>
</dbReference>
<gene>
    <name evidence="7" type="ORF">J7I43_14815</name>
</gene>
<evidence type="ECO:0000259" key="6">
    <source>
        <dbReference type="Pfam" id="PF07980"/>
    </source>
</evidence>
<protein>
    <submittedName>
        <fullName evidence="7">RagB/SusD family nutrient uptake outer membrane protein</fullName>
    </submittedName>
</protein>
<evidence type="ECO:0000256" key="3">
    <source>
        <dbReference type="ARBA" id="ARBA00022729"/>
    </source>
</evidence>
<evidence type="ECO:0000256" key="4">
    <source>
        <dbReference type="ARBA" id="ARBA00023136"/>
    </source>
</evidence>
<name>A0ABS3YFP8_9BACT</name>
<keyword evidence="5" id="KW-0998">Cell outer membrane</keyword>
<comment type="subcellular location">
    <subcellularLocation>
        <location evidence="1">Cell outer membrane</location>
    </subcellularLocation>
</comment>
<comment type="similarity">
    <text evidence="2">Belongs to the SusD family.</text>
</comment>
<evidence type="ECO:0000256" key="1">
    <source>
        <dbReference type="ARBA" id="ARBA00004442"/>
    </source>
</evidence>
<evidence type="ECO:0000313" key="8">
    <source>
        <dbReference type="Proteomes" id="UP000679126"/>
    </source>
</evidence>
<dbReference type="EMBL" id="JAGHKP010000003">
    <property type="protein sequence ID" value="MBO9153498.1"/>
    <property type="molecule type" value="Genomic_DNA"/>
</dbReference>
<comment type="caution">
    <text evidence="7">The sequence shown here is derived from an EMBL/GenBank/DDBJ whole genome shotgun (WGS) entry which is preliminary data.</text>
</comment>
<keyword evidence="8" id="KW-1185">Reference proteome</keyword>
<evidence type="ECO:0000313" key="7">
    <source>
        <dbReference type="EMBL" id="MBO9153498.1"/>
    </source>
</evidence>
<reference evidence="8" key="1">
    <citation type="submission" date="2021-03" db="EMBL/GenBank/DDBJ databases">
        <title>Assistant Professor.</title>
        <authorList>
            <person name="Huq M.A."/>
        </authorList>
    </citation>
    <scope>NUCLEOTIDE SEQUENCE [LARGE SCALE GENOMIC DNA]</scope>
    <source>
        <strain evidence="8">MAH-28</strain>
    </source>
</reference>
<organism evidence="7 8">
    <name type="scientific">Chitinophaga chungangae</name>
    <dbReference type="NCBI Taxonomy" id="2821488"/>
    <lineage>
        <taxon>Bacteria</taxon>
        <taxon>Pseudomonadati</taxon>
        <taxon>Bacteroidota</taxon>
        <taxon>Chitinophagia</taxon>
        <taxon>Chitinophagales</taxon>
        <taxon>Chitinophagaceae</taxon>
        <taxon>Chitinophaga</taxon>
    </lineage>
</organism>
<evidence type="ECO:0000256" key="5">
    <source>
        <dbReference type="ARBA" id="ARBA00023237"/>
    </source>
</evidence>
<dbReference type="PROSITE" id="PS51257">
    <property type="entry name" value="PROKAR_LIPOPROTEIN"/>
    <property type="match status" value="1"/>
</dbReference>
<evidence type="ECO:0000256" key="2">
    <source>
        <dbReference type="ARBA" id="ARBA00006275"/>
    </source>
</evidence>
<dbReference type="InterPro" id="IPR012944">
    <property type="entry name" value="SusD_RagB_dom"/>
</dbReference>
<dbReference type="Pfam" id="PF07980">
    <property type="entry name" value="SusD_RagB"/>
    <property type="match status" value="1"/>
</dbReference>
<keyword evidence="3" id="KW-0732">Signal</keyword>